<dbReference type="AlphaFoldDB" id="F4Q4P9"/>
<gene>
    <name evidence="1" type="ORF">DFA_08039</name>
</gene>
<organism evidence="1 2">
    <name type="scientific">Cavenderia fasciculata</name>
    <name type="common">Slime mold</name>
    <name type="synonym">Dictyostelium fasciculatum</name>
    <dbReference type="NCBI Taxonomy" id="261658"/>
    <lineage>
        <taxon>Eukaryota</taxon>
        <taxon>Amoebozoa</taxon>
        <taxon>Evosea</taxon>
        <taxon>Eumycetozoa</taxon>
        <taxon>Dictyostelia</taxon>
        <taxon>Acytosteliales</taxon>
        <taxon>Cavenderiaceae</taxon>
        <taxon>Cavenderia</taxon>
    </lineage>
</organism>
<protein>
    <submittedName>
        <fullName evidence="1">Uncharacterized protein</fullName>
    </submittedName>
</protein>
<dbReference type="GeneID" id="14869146"/>
<dbReference type="Proteomes" id="UP000007797">
    <property type="component" value="Unassembled WGS sequence"/>
</dbReference>
<evidence type="ECO:0000313" key="2">
    <source>
        <dbReference type="Proteomes" id="UP000007797"/>
    </source>
</evidence>
<reference evidence="2" key="1">
    <citation type="journal article" date="2011" name="Genome Res.">
        <title>Phylogeny-wide analysis of social amoeba genomes highlights ancient origins for complex intercellular communication.</title>
        <authorList>
            <person name="Heidel A.J."/>
            <person name="Lawal H.M."/>
            <person name="Felder M."/>
            <person name="Schilde C."/>
            <person name="Helps N.R."/>
            <person name="Tunggal B."/>
            <person name="Rivero F."/>
            <person name="John U."/>
            <person name="Schleicher M."/>
            <person name="Eichinger L."/>
            <person name="Platzer M."/>
            <person name="Noegel A.A."/>
            <person name="Schaap P."/>
            <person name="Gloeckner G."/>
        </authorList>
    </citation>
    <scope>NUCLEOTIDE SEQUENCE [LARGE SCALE GENOMIC DNA]</scope>
    <source>
        <strain evidence="2">SH3</strain>
    </source>
</reference>
<dbReference type="EMBL" id="GL883021">
    <property type="protein sequence ID" value="EGG17058.1"/>
    <property type="molecule type" value="Genomic_DNA"/>
</dbReference>
<keyword evidence="2" id="KW-1185">Reference proteome</keyword>
<dbReference type="RefSeq" id="XP_004355542.1">
    <property type="nucleotide sequence ID" value="XM_004355489.1"/>
</dbReference>
<sequence length="399" mass="46792">MTDKYKELINIGLKSILSTTYIRIYGILPNNPNKRIETFLDRGIEKIILIYNEMETNNRILQTNDIKEMAELAKRSNKLCRILAKREVVLMLLGIIAGGDQLWENGYSHRAPLTELIIHQFYTILDTDNIMIDCINLLNHILPHVQDIPYDLFSQLVNFHSLTPTSYRLTCAVLRTMTLNRETIQPFISVGMIRIVRFYLDNQFKSEYSQLQDYWLQIAKSIYNDKQLFKSLSLLDQSFVEQYYKMGRFRLWLPKELRINPIGTIVETVSDGIGYYFGLFNGTTLFVGHLNLLFSDQRLDSTWSRYLACSMFESTLTLYFTFLLPPKGKIYYIASALTISIISSYQERIVILEKTSNSLYKSFKKYYQTNDQNHDRLFESTINQQNIINNKSIILDYQF</sequence>
<name>F4Q4P9_CACFS</name>
<dbReference type="KEGG" id="dfa:DFA_08039"/>
<evidence type="ECO:0000313" key="1">
    <source>
        <dbReference type="EMBL" id="EGG17058.1"/>
    </source>
</evidence>
<accession>F4Q4P9</accession>
<proteinExistence type="predicted"/>